<evidence type="ECO:0000313" key="2">
    <source>
        <dbReference type="EMBL" id="MBT1704641.1"/>
    </source>
</evidence>
<reference evidence="2 3" key="1">
    <citation type="submission" date="2021-05" db="EMBL/GenBank/DDBJ databases">
        <title>A Polyphasic approach of four new species of the genus Ohtaekwangia: Ohtaekwangia histidinii sp. nov., Ohtaekwangia cretensis sp. nov., Ohtaekwangia indiensis sp. nov., Ohtaekwangia reichenbachii sp. nov. from diverse environment.</title>
        <authorList>
            <person name="Octaviana S."/>
        </authorList>
    </citation>
    <scope>NUCLEOTIDE SEQUENCE [LARGE SCALE GENOMIC DNA]</scope>
    <source>
        <strain evidence="2 3">PWU20</strain>
    </source>
</reference>
<feature type="chain" id="PRO_5047527174" evidence="1">
    <location>
        <begin position="23"/>
        <end position="98"/>
    </location>
</feature>
<evidence type="ECO:0000313" key="3">
    <source>
        <dbReference type="Proteomes" id="UP000772618"/>
    </source>
</evidence>
<evidence type="ECO:0000256" key="1">
    <source>
        <dbReference type="SAM" id="SignalP"/>
    </source>
</evidence>
<keyword evidence="1" id="KW-0732">Signal</keyword>
<dbReference type="EMBL" id="JAHESD010000035">
    <property type="protein sequence ID" value="MBT1704641.1"/>
    <property type="molecule type" value="Genomic_DNA"/>
</dbReference>
<name>A0ABS5VXB8_9BACT</name>
<keyword evidence="3" id="KW-1185">Reference proteome</keyword>
<protein>
    <submittedName>
        <fullName evidence="2">Uncharacterized protein</fullName>
    </submittedName>
</protein>
<gene>
    <name evidence="2" type="ORF">KK060_15210</name>
</gene>
<dbReference type="RefSeq" id="WP_254154598.1">
    <property type="nucleotide sequence ID" value="NZ_JAHESD010000035.1"/>
</dbReference>
<organism evidence="2 3">
    <name type="scientific">Chryseosolibacter indicus</name>
    <dbReference type="NCBI Taxonomy" id="2782351"/>
    <lineage>
        <taxon>Bacteria</taxon>
        <taxon>Pseudomonadati</taxon>
        <taxon>Bacteroidota</taxon>
        <taxon>Cytophagia</taxon>
        <taxon>Cytophagales</taxon>
        <taxon>Chryseotaleaceae</taxon>
        <taxon>Chryseosolibacter</taxon>
    </lineage>
</organism>
<proteinExistence type="predicted"/>
<comment type="caution">
    <text evidence="2">The sequence shown here is derived from an EMBL/GenBank/DDBJ whole genome shotgun (WGS) entry which is preliminary data.</text>
</comment>
<feature type="signal peptide" evidence="1">
    <location>
        <begin position="1"/>
        <end position="22"/>
    </location>
</feature>
<sequence>MNHNKLSALLLFLVLFFHTALAQTDYFKVQENAITNDYNPVFVRYFSTSGTGVKKYYHEDRIKEIDVLLQQYAAVDFPVRSMLEVRGPWQSIIKEGIN</sequence>
<accession>A0ABS5VXB8</accession>
<dbReference type="Proteomes" id="UP000772618">
    <property type="component" value="Unassembled WGS sequence"/>
</dbReference>
<feature type="non-terminal residue" evidence="2">
    <location>
        <position position="98"/>
    </location>
</feature>